<evidence type="ECO:0000256" key="1">
    <source>
        <dbReference type="SAM" id="Phobius"/>
    </source>
</evidence>
<organism evidence="2 3">
    <name type="scientific">Pontibacillus marinus BH030004 = DSM 16465</name>
    <dbReference type="NCBI Taxonomy" id="1385511"/>
    <lineage>
        <taxon>Bacteria</taxon>
        <taxon>Bacillati</taxon>
        <taxon>Bacillota</taxon>
        <taxon>Bacilli</taxon>
        <taxon>Bacillales</taxon>
        <taxon>Bacillaceae</taxon>
        <taxon>Pontibacillus</taxon>
    </lineage>
</organism>
<dbReference type="Proteomes" id="UP000030403">
    <property type="component" value="Unassembled WGS sequence"/>
</dbReference>
<proteinExistence type="predicted"/>
<dbReference type="AlphaFoldDB" id="A0A0A5GI81"/>
<name>A0A0A5GI81_9BACI</name>
<keyword evidence="1" id="KW-0812">Transmembrane</keyword>
<dbReference type="EMBL" id="AVPF01000005">
    <property type="protein sequence ID" value="KGX90835.1"/>
    <property type="molecule type" value="Genomic_DNA"/>
</dbReference>
<accession>A0A0A5GI81</accession>
<sequence length="42" mass="4726">MLPGRFYNKSKETAEQFSAKEGIMVFVFIMIFAVIAGLLTLL</sequence>
<keyword evidence="1" id="KW-1133">Transmembrane helix</keyword>
<evidence type="ECO:0000313" key="2">
    <source>
        <dbReference type="EMBL" id="KGX90835.1"/>
    </source>
</evidence>
<comment type="caution">
    <text evidence="2">The sequence shown here is derived from an EMBL/GenBank/DDBJ whole genome shotgun (WGS) entry which is preliminary data.</text>
</comment>
<gene>
    <name evidence="2" type="ORF">N783_18440</name>
</gene>
<protein>
    <submittedName>
        <fullName evidence="2">Uncharacterized protein</fullName>
    </submittedName>
</protein>
<reference evidence="2 3" key="1">
    <citation type="submission" date="2013-08" db="EMBL/GenBank/DDBJ databases">
        <authorList>
            <person name="Huang J."/>
            <person name="Wang G."/>
        </authorList>
    </citation>
    <scope>NUCLEOTIDE SEQUENCE [LARGE SCALE GENOMIC DNA]</scope>
    <source>
        <strain evidence="2 3">BH030004</strain>
    </source>
</reference>
<evidence type="ECO:0000313" key="3">
    <source>
        <dbReference type="Proteomes" id="UP000030403"/>
    </source>
</evidence>
<dbReference type="STRING" id="1385511.GCA_000425225_01134"/>
<keyword evidence="3" id="KW-1185">Reference proteome</keyword>
<dbReference type="RefSeq" id="WP_267879765.1">
    <property type="nucleotide sequence ID" value="NZ_AULJ01000012.1"/>
</dbReference>
<keyword evidence="1" id="KW-0472">Membrane</keyword>
<feature type="transmembrane region" description="Helical" evidence="1">
    <location>
        <begin position="21"/>
        <end position="41"/>
    </location>
</feature>